<dbReference type="EnsemblPlants" id="AET0Gv20009200.41">
    <property type="protein sequence ID" value="AET0Gv20009200.41"/>
    <property type="gene ID" value="AET0Gv20009200"/>
</dbReference>
<name>A0A452XBS1_AEGTS</name>
<dbReference type="InterPro" id="IPR011009">
    <property type="entry name" value="Kinase-like_dom_sf"/>
</dbReference>
<dbReference type="InterPro" id="IPR017441">
    <property type="entry name" value="Protein_kinase_ATP_BS"/>
</dbReference>
<feature type="domain" description="Protein kinase" evidence="11">
    <location>
        <begin position="30"/>
        <end position="339"/>
    </location>
</feature>
<dbReference type="PANTHER" id="PTHR45707">
    <property type="entry name" value="C2 CALCIUM/LIPID-BINDING PLANT PHOSPHORIBOSYLTRANSFERASE FAMILY PROTEIN"/>
    <property type="match status" value="1"/>
</dbReference>
<evidence type="ECO:0000256" key="1">
    <source>
        <dbReference type="ARBA" id="ARBA00012513"/>
    </source>
</evidence>
<evidence type="ECO:0000256" key="10">
    <source>
        <dbReference type="RuleBase" id="RU000304"/>
    </source>
</evidence>
<reference evidence="12" key="3">
    <citation type="submission" date="2019-03" db="UniProtKB">
        <authorList>
            <consortium name="EnsemblPlants"/>
        </authorList>
    </citation>
    <scope>IDENTIFICATION</scope>
</reference>
<evidence type="ECO:0000313" key="12">
    <source>
        <dbReference type="EnsemblPlants" id="AET0Gv20009200.41"/>
    </source>
</evidence>
<dbReference type="InterPro" id="IPR008271">
    <property type="entry name" value="Ser/Thr_kinase_AS"/>
</dbReference>
<reference evidence="13" key="1">
    <citation type="journal article" date="2014" name="Science">
        <title>Ancient hybridizations among the ancestral genomes of bread wheat.</title>
        <authorList>
            <consortium name="International Wheat Genome Sequencing Consortium,"/>
            <person name="Marcussen T."/>
            <person name="Sandve S.R."/>
            <person name="Heier L."/>
            <person name="Spannagl M."/>
            <person name="Pfeifer M."/>
            <person name="Jakobsen K.S."/>
            <person name="Wulff B.B."/>
            <person name="Steuernagel B."/>
            <person name="Mayer K.F."/>
            <person name="Olsen O.A."/>
        </authorList>
    </citation>
    <scope>NUCLEOTIDE SEQUENCE [LARGE SCALE GENOMIC DNA]</scope>
    <source>
        <strain evidence="13">cv. AL8/78</strain>
    </source>
</reference>
<evidence type="ECO:0000256" key="7">
    <source>
        <dbReference type="ARBA" id="ARBA00047899"/>
    </source>
</evidence>
<evidence type="ECO:0000256" key="8">
    <source>
        <dbReference type="ARBA" id="ARBA00048679"/>
    </source>
</evidence>
<dbReference type="Proteomes" id="UP000015105">
    <property type="component" value="Unassembled WGS sequence"/>
</dbReference>
<dbReference type="PROSITE" id="PS00107">
    <property type="entry name" value="PROTEIN_KINASE_ATP"/>
    <property type="match status" value="1"/>
</dbReference>
<keyword evidence="4 9" id="KW-0547">Nucleotide-binding</keyword>
<keyword evidence="3" id="KW-0808">Transferase</keyword>
<protein>
    <recommendedName>
        <fullName evidence="1">non-specific serine/threonine protein kinase</fullName>
        <ecNumber evidence="1">2.7.11.1</ecNumber>
    </recommendedName>
</protein>
<dbReference type="GO" id="GO:0005524">
    <property type="term" value="F:ATP binding"/>
    <property type="evidence" value="ECO:0007669"/>
    <property type="project" value="UniProtKB-UniRule"/>
</dbReference>
<accession>A0A452XBS1</accession>
<dbReference type="Gene3D" id="1.10.510.10">
    <property type="entry name" value="Transferase(Phosphotransferase) domain 1"/>
    <property type="match status" value="1"/>
</dbReference>
<keyword evidence="5" id="KW-0418">Kinase</keyword>
<evidence type="ECO:0000313" key="13">
    <source>
        <dbReference type="Proteomes" id="UP000015105"/>
    </source>
</evidence>
<dbReference type="FunFam" id="1.10.510.10:FF:001023">
    <property type="entry name" value="Os07g0541700 protein"/>
    <property type="match status" value="1"/>
</dbReference>
<evidence type="ECO:0000256" key="6">
    <source>
        <dbReference type="ARBA" id="ARBA00022840"/>
    </source>
</evidence>
<evidence type="ECO:0000259" key="11">
    <source>
        <dbReference type="PROSITE" id="PS50011"/>
    </source>
</evidence>
<dbReference type="FunFam" id="3.30.200.20:FF:000465">
    <property type="entry name" value="Cysteine-rich receptor-like protein kinase 6"/>
    <property type="match status" value="1"/>
</dbReference>
<dbReference type="PROSITE" id="PS50011">
    <property type="entry name" value="PROTEIN_KINASE_DOM"/>
    <property type="match status" value="1"/>
</dbReference>
<dbReference type="SUPFAM" id="SSF56112">
    <property type="entry name" value="Protein kinase-like (PK-like)"/>
    <property type="match status" value="1"/>
</dbReference>
<reference evidence="13" key="2">
    <citation type="journal article" date="2017" name="Nat. Plants">
        <title>The Aegilops tauschii genome reveals multiple impacts of transposons.</title>
        <authorList>
            <person name="Zhao G."/>
            <person name="Zou C."/>
            <person name="Li K."/>
            <person name="Wang K."/>
            <person name="Li T."/>
            <person name="Gao L."/>
            <person name="Zhang X."/>
            <person name="Wang H."/>
            <person name="Yang Z."/>
            <person name="Liu X."/>
            <person name="Jiang W."/>
            <person name="Mao L."/>
            <person name="Kong X."/>
            <person name="Jiao Y."/>
            <person name="Jia J."/>
        </authorList>
    </citation>
    <scope>NUCLEOTIDE SEQUENCE [LARGE SCALE GENOMIC DNA]</scope>
    <source>
        <strain evidence="13">cv. AL8/78</strain>
    </source>
</reference>
<dbReference type="SMART" id="SM00220">
    <property type="entry name" value="S_TKc"/>
    <property type="match status" value="1"/>
</dbReference>
<comment type="catalytic activity">
    <reaction evidence="8">
        <text>L-seryl-[protein] + ATP = O-phospho-L-seryl-[protein] + ADP + H(+)</text>
        <dbReference type="Rhea" id="RHEA:17989"/>
        <dbReference type="Rhea" id="RHEA-COMP:9863"/>
        <dbReference type="Rhea" id="RHEA-COMP:11604"/>
        <dbReference type="ChEBI" id="CHEBI:15378"/>
        <dbReference type="ChEBI" id="CHEBI:29999"/>
        <dbReference type="ChEBI" id="CHEBI:30616"/>
        <dbReference type="ChEBI" id="CHEBI:83421"/>
        <dbReference type="ChEBI" id="CHEBI:456216"/>
        <dbReference type="EC" id="2.7.11.1"/>
    </reaction>
</comment>
<comment type="similarity">
    <text evidence="10">Belongs to the protein kinase superfamily.</text>
</comment>
<evidence type="ECO:0000256" key="9">
    <source>
        <dbReference type="PROSITE-ProRule" id="PRU10141"/>
    </source>
</evidence>
<keyword evidence="6 9" id="KW-0067">ATP-binding</keyword>
<evidence type="ECO:0000256" key="5">
    <source>
        <dbReference type="ARBA" id="ARBA00022777"/>
    </source>
</evidence>
<dbReference type="PROSITE" id="PS00108">
    <property type="entry name" value="PROTEIN_KINASE_ST"/>
    <property type="match status" value="1"/>
</dbReference>
<comment type="catalytic activity">
    <reaction evidence="7">
        <text>L-threonyl-[protein] + ATP = O-phospho-L-threonyl-[protein] + ADP + H(+)</text>
        <dbReference type="Rhea" id="RHEA:46608"/>
        <dbReference type="Rhea" id="RHEA-COMP:11060"/>
        <dbReference type="Rhea" id="RHEA-COMP:11605"/>
        <dbReference type="ChEBI" id="CHEBI:15378"/>
        <dbReference type="ChEBI" id="CHEBI:30013"/>
        <dbReference type="ChEBI" id="CHEBI:30616"/>
        <dbReference type="ChEBI" id="CHEBI:61977"/>
        <dbReference type="ChEBI" id="CHEBI:456216"/>
        <dbReference type="EC" id="2.7.11.1"/>
    </reaction>
</comment>
<proteinExistence type="inferred from homology"/>
<dbReference type="GO" id="GO:0004674">
    <property type="term" value="F:protein serine/threonine kinase activity"/>
    <property type="evidence" value="ECO:0007669"/>
    <property type="project" value="UniProtKB-KW"/>
</dbReference>
<evidence type="ECO:0000256" key="3">
    <source>
        <dbReference type="ARBA" id="ARBA00022679"/>
    </source>
</evidence>
<dbReference type="InterPro" id="IPR000719">
    <property type="entry name" value="Prot_kinase_dom"/>
</dbReference>
<dbReference type="Pfam" id="PF00069">
    <property type="entry name" value="Pkinase"/>
    <property type="match status" value="1"/>
</dbReference>
<dbReference type="Gramene" id="AET0Gv20009200.41">
    <property type="protein sequence ID" value="AET0Gv20009200.41"/>
    <property type="gene ID" value="AET0Gv20009200"/>
</dbReference>
<dbReference type="Gene3D" id="3.30.200.20">
    <property type="entry name" value="Phosphorylase Kinase, domain 1"/>
    <property type="match status" value="1"/>
</dbReference>
<dbReference type="AlphaFoldDB" id="A0A452XBS1"/>
<feature type="binding site" evidence="9">
    <location>
        <position position="58"/>
    </location>
    <ligand>
        <name>ATP</name>
        <dbReference type="ChEBI" id="CHEBI:30616"/>
    </ligand>
</feature>
<evidence type="ECO:0000256" key="4">
    <source>
        <dbReference type="ARBA" id="ARBA00022741"/>
    </source>
</evidence>
<dbReference type="PANTHER" id="PTHR45707:SF76">
    <property type="entry name" value="PROTEIN KINASE DOMAIN-CONTAINING PROTEIN"/>
    <property type="match status" value="1"/>
</dbReference>
<sequence>MEAKLLEQRTSGSEPSKLPYQLIRKITNDFDKGRILGSGGFGTVYKGVYEDGREIAVKVLHNISGVDDKEFHKEFDNLRGLKHPNIVELVGFCHEWEKELAVFEGKQVTAERLCMALCFEYVQKGSLNKLISDENTGFTWHIRYKIIKGICVGLQYLREGEHPIMHFDLKPDNILLDENMVPKIADFGLSKLFGEENTKKTMSSAGTCWRKRLRGTLSHTSLEVYCNQVKRCIEIALDCLISNRQERPTIQDIVSSLNETETMIGDRGMQNEQFSEDDGESTLPSDLSSITISSGPSSAENFPSVEPRVMPWSLLKEMTDDFSAARLVGKGAHGQVYKV</sequence>
<dbReference type="EC" id="2.7.11.1" evidence="1"/>
<organism evidence="12 13">
    <name type="scientific">Aegilops tauschii subsp. strangulata</name>
    <name type="common">Goatgrass</name>
    <dbReference type="NCBI Taxonomy" id="200361"/>
    <lineage>
        <taxon>Eukaryota</taxon>
        <taxon>Viridiplantae</taxon>
        <taxon>Streptophyta</taxon>
        <taxon>Embryophyta</taxon>
        <taxon>Tracheophyta</taxon>
        <taxon>Spermatophyta</taxon>
        <taxon>Magnoliopsida</taxon>
        <taxon>Liliopsida</taxon>
        <taxon>Poales</taxon>
        <taxon>Poaceae</taxon>
        <taxon>BOP clade</taxon>
        <taxon>Pooideae</taxon>
        <taxon>Triticodae</taxon>
        <taxon>Triticeae</taxon>
        <taxon>Triticinae</taxon>
        <taxon>Aegilops</taxon>
    </lineage>
</organism>
<evidence type="ECO:0000256" key="2">
    <source>
        <dbReference type="ARBA" id="ARBA00022527"/>
    </source>
</evidence>
<keyword evidence="2 10" id="KW-0723">Serine/threonine-protein kinase</keyword>
<keyword evidence="13" id="KW-1185">Reference proteome</keyword>